<organism evidence="1 2">
    <name type="scientific">Sphingomonas floccifaciens</name>
    <dbReference type="NCBI Taxonomy" id="1844115"/>
    <lineage>
        <taxon>Bacteria</taxon>
        <taxon>Pseudomonadati</taxon>
        <taxon>Pseudomonadota</taxon>
        <taxon>Alphaproteobacteria</taxon>
        <taxon>Sphingomonadales</taxon>
        <taxon>Sphingomonadaceae</taxon>
        <taxon>Sphingomonas</taxon>
    </lineage>
</organism>
<dbReference type="RefSeq" id="WP_380940316.1">
    <property type="nucleotide sequence ID" value="NZ_JBHUFC010000003.1"/>
</dbReference>
<evidence type="ECO:0000313" key="2">
    <source>
        <dbReference type="Proteomes" id="UP001597283"/>
    </source>
</evidence>
<accession>A0ABW4NFA9</accession>
<protein>
    <submittedName>
        <fullName evidence="1">Uncharacterized protein</fullName>
    </submittedName>
</protein>
<reference evidence="2" key="1">
    <citation type="journal article" date="2019" name="Int. J. Syst. Evol. Microbiol.">
        <title>The Global Catalogue of Microorganisms (GCM) 10K type strain sequencing project: providing services to taxonomists for standard genome sequencing and annotation.</title>
        <authorList>
            <consortium name="The Broad Institute Genomics Platform"/>
            <consortium name="The Broad Institute Genome Sequencing Center for Infectious Disease"/>
            <person name="Wu L."/>
            <person name="Ma J."/>
        </authorList>
    </citation>
    <scope>NUCLEOTIDE SEQUENCE [LARGE SCALE GENOMIC DNA]</scope>
    <source>
        <strain evidence="2">Q85</strain>
    </source>
</reference>
<evidence type="ECO:0000313" key="1">
    <source>
        <dbReference type="EMBL" id="MFD1787960.1"/>
    </source>
</evidence>
<keyword evidence="2" id="KW-1185">Reference proteome</keyword>
<comment type="caution">
    <text evidence="1">The sequence shown here is derived from an EMBL/GenBank/DDBJ whole genome shotgun (WGS) entry which is preliminary data.</text>
</comment>
<dbReference type="EMBL" id="JBHUFC010000003">
    <property type="protein sequence ID" value="MFD1787960.1"/>
    <property type="molecule type" value="Genomic_DNA"/>
</dbReference>
<proteinExistence type="predicted"/>
<sequence length="108" mass="11769">MTLRGMDAMKLVRDDLVARVDAIDRRADRLRPDEVAYELEAIRRIASRHGIGAAITIVHALDGALTRGERGSLVHDWLSLLRDAVGSPCGLPHAAETYAAACAVRLVR</sequence>
<name>A0ABW4NFA9_9SPHN</name>
<dbReference type="Proteomes" id="UP001597283">
    <property type="component" value="Unassembled WGS sequence"/>
</dbReference>
<gene>
    <name evidence="1" type="ORF">ACFSC3_10275</name>
</gene>